<evidence type="ECO:0000256" key="1">
    <source>
        <dbReference type="SAM" id="MobiDB-lite"/>
    </source>
</evidence>
<reference evidence="2 3" key="1">
    <citation type="submission" date="2014-04" db="EMBL/GenBank/DDBJ databases">
        <title>Evolutionary Origins and Diversification of the Mycorrhizal Mutualists.</title>
        <authorList>
            <consortium name="DOE Joint Genome Institute"/>
            <consortium name="Mycorrhizal Genomics Consortium"/>
            <person name="Kohler A."/>
            <person name="Kuo A."/>
            <person name="Nagy L.G."/>
            <person name="Floudas D."/>
            <person name="Copeland A."/>
            <person name="Barry K.W."/>
            <person name="Cichocki N."/>
            <person name="Veneault-Fourrey C."/>
            <person name="LaButti K."/>
            <person name="Lindquist E.A."/>
            <person name="Lipzen A."/>
            <person name="Lundell T."/>
            <person name="Morin E."/>
            <person name="Murat C."/>
            <person name="Riley R."/>
            <person name="Ohm R."/>
            <person name="Sun H."/>
            <person name="Tunlid A."/>
            <person name="Henrissat B."/>
            <person name="Grigoriev I.V."/>
            <person name="Hibbett D.S."/>
            <person name="Martin F."/>
        </authorList>
    </citation>
    <scope>NUCLEOTIDE SEQUENCE [LARGE SCALE GENOMIC DNA]</scope>
    <source>
        <strain evidence="2 3">Koide BX008</strain>
    </source>
</reference>
<keyword evidence="3" id="KW-1185">Reference proteome</keyword>
<feature type="compositionally biased region" description="Basic and acidic residues" evidence="1">
    <location>
        <begin position="70"/>
        <end position="80"/>
    </location>
</feature>
<protein>
    <submittedName>
        <fullName evidence="2">Uncharacterized protein</fullName>
    </submittedName>
</protein>
<feature type="region of interest" description="Disordered" evidence="1">
    <location>
        <begin position="62"/>
        <end position="82"/>
    </location>
</feature>
<dbReference type="InParanoid" id="A0A0C2W3D7"/>
<evidence type="ECO:0000313" key="3">
    <source>
        <dbReference type="Proteomes" id="UP000054549"/>
    </source>
</evidence>
<proteinExistence type="predicted"/>
<gene>
    <name evidence="2" type="ORF">M378DRAFT_584204</name>
</gene>
<organism evidence="2 3">
    <name type="scientific">Amanita muscaria (strain Koide BX008)</name>
    <dbReference type="NCBI Taxonomy" id="946122"/>
    <lineage>
        <taxon>Eukaryota</taxon>
        <taxon>Fungi</taxon>
        <taxon>Dikarya</taxon>
        <taxon>Basidiomycota</taxon>
        <taxon>Agaricomycotina</taxon>
        <taxon>Agaricomycetes</taxon>
        <taxon>Agaricomycetidae</taxon>
        <taxon>Agaricales</taxon>
        <taxon>Pluteineae</taxon>
        <taxon>Amanitaceae</taxon>
        <taxon>Amanita</taxon>
    </lineage>
</organism>
<dbReference type="EMBL" id="KN818494">
    <property type="protein sequence ID" value="KIL55612.1"/>
    <property type="molecule type" value="Genomic_DNA"/>
</dbReference>
<dbReference type="AlphaFoldDB" id="A0A0C2W3D7"/>
<dbReference type="HOGENOM" id="CLU_2037478_0_0_1"/>
<evidence type="ECO:0000313" key="2">
    <source>
        <dbReference type="EMBL" id="KIL55612.1"/>
    </source>
</evidence>
<dbReference type="Proteomes" id="UP000054549">
    <property type="component" value="Unassembled WGS sequence"/>
</dbReference>
<accession>A0A0C2W3D7</accession>
<name>A0A0C2W3D7_AMAMK</name>
<sequence>MQLQRQLMIMIQPKIQSTYSYLTNIENLDAFTPAQAIKLIQYLLKILGGIFRYSPSLRTISPHPSTLDQNHTHPARDEPHTSTPCTLLPKTHLYDPVFQILFVYRRYCHCPHILRFALHSA</sequence>